<dbReference type="Gene3D" id="3.40.50.300">
    <property type="entry name" value="P-loop containing nucleotide triphosphate hydrolases"/>
    <property type="match status" value="1"/>
</dbReference>
<dbReference type="PIRSF" id="PIRSF009320">
    <property type="entry name" value="Nuc_binding_HP_1000"/>
    <property type="match status" value="1"/>
</dbReference>
<keyword evidence="5" id="KW-1185">Reference proteome</keyword>
<accession>A0A0P7XX99</accession>
<reference evidence="2 4" key="1">
    <citation type="submission" date="2015-09" db="EMBL/GenBank/DDBJ databases">
        <title>Identification and resolution of microdiversity through metagenomic sequencing of parallel consortia.</title>
        <authorList>
            <person name="Nelson W.C."/>
            <person name="Romine M.F."/>
            <person name="Lindemann S.R."/>
        </authorList>
    </citation>
    <scope>NUCLEOTIDE SEQUENCE [LARGE SCALE GENOMIC DNA]</scope>
    <source>
        <strain evidence="2">HL-109</strain>
    </source>
</reference>
<dbReference type="EMBL" id="FMBM01000002">
    <property type="protein sequence ID" value="SCC81644.1"/>
    <property type="molecule type" value="Genomic_DNA"/>
</dbReference>
<name>A0A0P7XX99_9HYPH</name>
<evidence type="ECO:0000313" key="5">
    <source>
        <dbReference type="Proteomes" id="UP000182800"/>
    </source>
</evidence>
<dbReference type="InterPro" id="IPR027417">
    <property type="entry name" value="P-loop_NTPase"/>
</dbReference>
<evidence type="ECO:0000259" key="1">
    <source>
        <dbReference type="Pfam" id="PF01656"/>
    </source>
</evidence>
<protein>
    <submittedName>
        <fullName evidence="2">Chromosome partitioning protein</fullName>
    </submittedName>
    <submittedName>
        <fullName evidence="3">Plasmid segregation oscillating ATPase ParF</fullName>
    </submittedName>
</protein>
<organism evidence="2 4">
    <name type="scientific">Saliniramus fredricksonii</name>
    <dbReference type="NCBI Taxonomy" id="1653334"/>
    <lineage>
        <taxon>Bacteria</taxon>
        <taxon>Pseudomonadati</taxon>
        <taxon>Pseudomonadota</taxon>
        <taxon>Alphaproteobacteria</taxon>
        <taxon>Hyphomicrobiales</taxon>
        <taxon>Salinarimonadaceae</taxon>
        <taxon>Saliniramus</taxon>
    </lineage>
</organism>
<gene>
    <name evidence="2" type="primary">parA-3</name>
    <name evidence="3" type="ORF">GA0071312_2601</name>
    <name evidence="2" type="ORF">HLUCCO17_16230</name>
</gene>
<dbReference type="Proteomes" id="UP000050497">
    <property type="component" value="Unassembled WGS sequence"/>
</dbReference>
<dbReference type="SUPFAM" id="SSF52540">
    <property type="entry name" value="P-loop containing nucleoside triphosphate hydrolases"/>
    <property type="match status" value="1"/>
</dbReference>
<sequence>MSIPRLPRFQATRFAKLSARGHVGRSSSQREDMKTIAIISQKGGAGKTTLAVHLAVCAHLAGHRSAVIDLDPQATARKWADKRRDEPEVVGDHAERLPFLTEAAKNNGADLLVIDTAPNADRASLMAARAADLILIPCRPAAFDLDAIAATCDLADLARRPAWVLLSSAPVRSPLVEESRLGLEADGRRVAPFVLHQRVAFSHSVIDGRTAMEFEPFGKAAGELRDIYAWACKEIELDSRLPGSKMRKSA</sequence>
<dbReference type="Proteomes" id="UP000182800">
    <property type="component" value="Unassembled WGS sequence"/>
</dbReference>
<dbReference type="EMBL" id="LJSX01000035">
    <property type="protein sequence ID" value="KPQ09089.1"/>
    <property type="molecule type" value="Genomic_DNA"/>
</dbReference>
<comment type="caution">
    <text evidence="2">The sequence shown here is derived from an EMBL/GenBank/DDBJ whole genome shotgun (WGS) entry which is preliminary data.</text>
</comment>
<proteinExistence type="predicted"/>
<feature type="domain" description="CobQ/CobB/MinD/ParA nucleotide binding" evidence="1">
    <location>
        <begin position="36"/>
        <end position="144"/>
    </location>
</feature>
<dbReference type="PANTHER" id="PTHR13696:SF96">
    <property type="entry name" value="COBQ_COBB_MIND_PARA NUCLEOTIDE BINDING DOMAIN-CONTAINING PROTEIN"/>
    <property type="match status" value="1"/>
</dbReference>
<dbReference type="InterPro" id="IPR002586">
    <property type="entry name" value="CobQ/CobB/MinD/ParA_Nub-bd_dom"/>
</dbReference>
<dbReference type="InterPro" id="IPR050678">
    <property type="entry name" value="DNA_Partitioning_ATPase"/>
</dbReference>
<dbReference type="Pfam" id="PF01656">
    <property type="entry name" value="CbiA"/>
    <property type="match status" value="1"/>
</dbReference>
<reference evidence="3 5" key="2">
    <citation type="submission" date="2016-08" db="EMBL/GenBank/DDBJ databases">
        <authorList>
            <person name="Varghese N."/>
            <person name="Submissions Spin"/>
        </authorList>
    </citation>
    <scope>NUCLEOTIDE SEQUENCE [LARGE SCALE GENOMIC DNA]</scope>
    <source>
        <strain evidence="3 5">HL-109</strain>
    </source>
</reference>
<dbReference type="AlphaFoldDB" id="A0A0P7XX99"/>
<dbReference type="PANTHER" id="PTHR13696">
    <property type="entry name" value="P-LOOP CONTAINING NUCLEOSIDE TRIPHOSPHATE HYDROLASE"/>
    <property type="match status" value="1"/>
</dbReference>
<dbReference type="STRING" id="1653334.GA0071312_2601"/>
<evidence type="ECO:0000313" key="3">
    <source>
        <dbReference type="EMBL" id="SCC81644.1"/>
    </source>
</evidence>
<evidence type="ECO:0000313" key="4">
    <source>
        <dbReference type="Proteomes" id="UP000050497"/>
    </source>
</evidence>
<evidence type="ECO:0000313" key="2">
    <source>
        <dbReference type="EMBL" id="KPQ09089.1"/>
    </source>
</evidence>
<dbReference type="CDD" id="cd02042">
    <property type="entry name" value="ParAB_family"/>
    <property type="match status" value="1"/>
</dbReference>